<feature type="region of interest" description="Disordered" evidence="1">
    <location>
        <begin position="219"/>
        <end position="284"/>
    </location>
</feature>
<keyword evidence="2" id="KW-0812">Transmembrane</keyword>
<evidence type="ECO:0000256" key="2">
    <source>
        <dbReference type="SAM" id="Phobius"/>
    </source>
</evidence>
<feature type="chain" id="PRO_5045235858" evidence="3">
    <location>
        <begin position="18"/>
        <end position="353"/>
    </location>
</feature>
<organism evidence="4 5">
    <name type="scientific">Mycena chlorophos</name>
    <name type="common">Agaric fungus</name>
    <name type="synonym">Agaricus chlorophos</name>
    <dbReference type="NCBI Taxonomy" id="658473"/>
    <lineage>
        <taxon>Eukaryota</taxon>
        <taxon>Fungi</taxon>
        <taxon>Dikarya</taxon>
        <taxon>Basidiomycota</taxon>
        <taxon>Agaricomycotina</taxon>
        <taxon>Agaricomycetes</taxon>
        <taxon>Agaricomycetidae</taxon>
        <taxon>Agaricales</taxon>
        <taxon>Marasmiineae</taxon>
        <taxon>Mycenaceae</taxon>
        <taxon>Mycena</taxon>
    </lineage>
</organism>
<protein>
    <submittedName>
        <fullName evidence="4">Uncharacterized protein</fullName>
    </submittedName>
</protein>
<feature type="compositionally biased region" description="Polar residues" evidence="1">
    <location>
        <begin position="275"/>
        <end position="284"/>
    </location>
</feature>
<feature type="signal peptide" evidence="3">
    <location>
        <begin position="1"/>
        <end position="17"/>
    </location>
</feature>
<dbReference type="EMBL" id="DF841012">
    <property type="protein sequence ID" value="GAT45231.1"/>
    <property type="molecule type" value="Genomic_DNA"/>
</dbReference>
<accession>A0ABQ0L264</accession>
<proteinExistence type="predicted"/>
<evidence type="ECO:0000313" key="4">
    <source>
        <dbReference type="EMBL" id="GAT45231.1"/>
    </source>
</evidence>
<evidence type="ECO:0000313" key="5">
    <source>
        <dbReference type="Proteomes" id="UP000815677"/>
    </source>
</evidence>
<name>A0ABQ0L264_MYCCL</name>
<keyword evidence="2" id="KW-0472">Membrane</keyword>
<keyword evidence="5" id="KW-1185">Reference proteome</keyword>
<feature type="transmembrane region" description="Helical" evidence="2">
    <location>
        <begin position="188"/>
        <end position="211"/>
    </location>
</feature>
<evidence type="ECO:0000256" key="1">
    <source>
        <dbReference type="SAM" id="MobiDB-lite"/>
    </source>
</evidence>
<dbReference type="Proteomes" id="UP000815677">
    <property type="component" value="Unassembled WGS sequence"/>
</dbReference>
<feature type="compositionally biased region" description="Low complexity" evidence="1">
    <location>
        <begin position="235"/>
        <end position="260"/>
    </location>
</feature>
<keyword evidence="2" id="KW-1133">Transmembrane helix</keyword>
<gene>
    <name evidence="4" type="ORF">MCHLO_02818</name>
</gene>
<sequence length="353" mass="36928">MSFVLLLSFFAFDGVHAQTLYGIAAILPSSNQVLSQSLLFAPVATGTGPTTTWVAQEVVSYDVLTFSDAPTQTIVNPSAPATLAYSFVPTPGGLQATVGAPLTITTASATFTLAPHTLSCTFDGSSFGVCEIASQFLDDAGTSLAVQSGATTLTLPAIPITTLSTPTPTPTSGREYHTHTTILTAPRIAGIATCVGVLLVSLLGAGVWVCLRRRRRRRARAHRGRDVEDADAAADAETSAIPSNSTVTISSSDSEGSISTRQLPNGPPSIKLSLDSPTSLERGTVASQAEAMRKVSFATARKRVLVEPGSEDRVSVVLEQMRAMAERMTLMEARLNAGEEGGLESPPEYTRAG</sequence>
<evidence type="ECO:0000256" key="3">
    <source>
        <dbReference type="SAM" id="SignalP"/>
    </source>
</evidence>
<keyword evidence="3" id="KW-0732">Signal</keyword>
<reference evidence="4" key="1">
    <citation type="submission" date="2014-09" db="EMBL/GenBank/DDBJ databases">
        <title>Genome sequence of the luminous mushroom Mycena chlorophos for searching fungal bioluminescence genes.</title>
        <authorList>
            <person name="Tanaka Y."/>
            <person name="Kasuga D."/>
            <person name="Oba Y."/>
            <person name="Hase S."/>
            <person name="Sato K."/>
            <person name="Oba Y."/>
            <person name="Sakakibara Y."/>
        </authorList>
    </citation>
    <scope>NUCLEOTIDE SEQUENCE</scope>
</reference>